<dbReference type="Pfam" id="PF13149">
    <property type="entry name" value="Mfa_like_1"/>
    <property type="match status" value="1"/>
</dbReference>
<gene>
    <name evidence="1" type="ORF">DXA50_02235</name>
</gene>
<name>A0A413IT30_9BACT</name>
<dbReference type="CDD" id="cd13120">
    <property type="entry name" value="BF2867_like_N"/>
    <property type="match status" value="1"/>
</dbReference>
<dbReference type="Gene3D" id="2.60.40.2620">
    <property type="entry name" value="Fimbrillin-like"/>
    <property type="match status" value="1"/>
</dbReference>
<dbReference type="InterPro" id="IPR042278">
    <property type="entry name" value="Mfa-like_1_N"/>
</dbReference>
<dbReference type="Proteomes" id="UP000286063">
    <property type="component" value="Unassembled WGS sequence"/>
</dbReference>
<sequence>MNLFGVGLSCIFVWKNEIIFKIAVMKIESWLHILVFLLLCGCSGGGGEEEVTPPTEPETPKVQIALNCGIASRATETSFESGDKVGLFVVNYNGSSAETLQNTGNHADNVKFTYSSAWTPEREIYWKDETTKADFYCYYPYATITDVAEYKFSVNADQATEAKYKASDFLLGKTGGVSPSSDAVDITLKHVFSCMQINVAAGKGYTEEELNEVVESVTVHGVSTGASINLSTGAVKAEGGEKMITPWKDGEYYKALIVPQSVAEVGLIVVLINKKEYTLKKAFTFETNKRYKFTVTVDKTNEGINVGIGNWEEDGVDHGGVAE</sequence>
<dbReference type="CDD" id="cd13121">
    <property type="entry name" value="BF2867_like_C"/>
    <property type="match status" value="1"/>
</dbReference>
<protein>
    <submittedName>
        <fullName evidence="1">Fimbrillin family protein</fullName>
    </submittedName>
</protein>
<dbReference type="EMBL" id="QSCR01000002">
    <property type="protein sequence ID" value="RGY20901.1"/>
    <property type="molecule type" value="Genomic_DNA"/>
</dbReference>
<proteinExistence type="predicted"/>
<dbReference type="OrthoDB" id="1096080at2"/>
<comment type="caution">
    <text evidence="1">The sequence shown here is derived from an EMBL/GenBank/DDBJ whole genome shotgun (WGS) entry which is preliminary data.</text>
</comment>
<dbReference type="AlphaFoldDB" id="A0A413IT30"/>
<reference evidence="1 2" key="1">
    <citation type="submission" date="2018-08" db="EMBL/GenBank/DDBJ databases">
        <title>A genome reference for cultivated species of the human gut microbiota.</title>
        <authorList>
            <person name="Zou Y."/>
            <person name="Xue W."/>
            <person name="Luo G."/>
        </authorList>
    </citation>
    <scope>NUCLEOTIDE SEQUENCE [LARGE SCALE GENOMIC DNA]</scope>
    <source>
        <strain evidence="1 2">OF02-7</strain>
    </source>
</reference>
<evidence type="ECO:0000313" key="2">
    <source>
        <dbReference type="Proteomes" id="UP000286063"/>
    </source>
</evidence>
<organism evidence="1 2">
    <name type="scientific">Butyricimonas virosa</name>
    <dbReference type="NCBI Taxonomy" id="544645"/>
    <lineage>
        <taxon>Bacteria</taxon>
        <taxon>Pseudomonadati</taxon>
        <taxon>Bacteroidota</taxon>
        <taxon>Bacteroidia</taxon>
        <taxon>Bacteroidales</taxon>
        <taxon>Odoribacteraceae</taxon>
        <taxon>Butyricimonas</taxon>
    </lineage>
</organism>
<dbReference type="InterPro" id="IPR025049">
    <property type="entry name" value="Mfa-like_1"/>
</dbReference>
<dbReference type="Gene3D" id="2.60.40.2630">
    <property type="match status" value="1"/>
</dbReference>
<accession>A0A413IT30</accession>
<evidence type="ECO:0000313" key="1">
    <source>
        <dbReference type="EMBL" id="RGY20901.1"/>
    </source>
</evidence>